<dbReference type="Proteomes" id="UP000233766">
    <property type="component" value="Unassembled WGS sequence"/>
</dbReference>
<proteinExistence type="predicted"/>
<reference evidence="1 2" key="1">
    <citation type="submission" date="2017-12" db="EMBL/GenBank/DDBJ databases">
        <title>Sequencing the genomes of 1000 Actinobacteria strains.</title>
        <authorList>
            <person name="Klenk H.-P."/>
        </authorList>
    </citation>
    <scope>NUCLEOTIDE SEQUENCE [LARGE SCALE GENOMIC DNA]</scope>
    <source>
        <strain evidence="1 2">DSM 44489</strain>
    </source>
</reference>
<dbReference type="AlphaFoldDB" id="A0A2N3V9M5"/>
<evidence type="ECO:0000313" key="2">
    <source>
        <dbReference type="Proteomes" id="UP000233766"/>
    </source>
</evidence>
<comment type="caution">
    <text evidence="1">The sequence shown here is derived from an EMBL/GenBank/DDBJ whole genome shotgun (WGS) entry which is preliminary data.</text>
</comment>
<accession>A0A2N3V9M5</accession>
<gene>
    <name evidence="1" type="ORF">ATK86_2666</name>
</gene>
<keyword evidence="2" id="KW-1185">Reference proteome</keyword>
<dbReference type="EMBL" id="PJMW01000002">
    <property type="protein sequence ID" value="PKV78303.1"/>
    <property type="molecule type" value="Genomic_DNA"/>
</dbReference>
<protein>
    <submittedName>
        <fullName evidence="1">Uncharacterized protein</fullName>
    </submittedName>
</protein>
<organism evidence="1 2">
    <name type="scientific">Nocardia fluminea</name>
    <dbReference type="NCBI Taxonomy" id="134984"/>
    <lineage>
        <taxon>Bacteria</taxon>
        <taxon>Bacillati</taxon>
        <taxon>Actinomycetota</taxon>
        <taxon>Actinomycetes</taxon>
        <taxon>Mycobacteriales</taxon>
        <taxon>Nocardiaceae</taxon>
        <taxon>Nocardia</taxon>
    </lineage>
</organism>
<name>A0A2N3V9M5_9NOCA</name>
<evidence type="ECO:0000313" key="1">
    <source>
        <dbReference type="EMBL" id="PKV78303.1"/>
    </source>
</evidence>
<dbReference type="RefSeq" id="WP_101464778.1">
    <property type="nucleotide sequence ID" value="NZ_PJMW01000002.1"/>
</dbReference>
<sequence>MPENSFMTTLVSAFDNTLEVEYRECVGLVTVDIGRQAQLFLTPADAAVVAEKLLAALDVYASTLRAVA</sequence>